<keyword evidence="2" id="KW-0805">Transcription regulation</keyword>
<accession>A0A0C7N8H8</accession>
<dbReference type="InterPro" id="IPR047288">
    <property type="entry name" value="Tudor_SGF29_rpt1"/>
</dbReference>
<dbReference type="GO" id="GO:0046695">
    <property type="term" value="C:SLIK (SAGA-like) complex"/>
    <property type="evidence" value="ECO:0007669"/>
    <property type="project" value="EnsemblFungi"/>
</dbReference>
<dbReference type="FunFam" id="2.30.30.140:FF:000055">
    <property type="entry name" value="SAGA complex component"/>
    <property type="match status" value="1"/>
</dbReference>
<dbReference type="Proteomes" id="UP000054304">
    <property type="component" value="Unassembled WGS sequence"/>
</dbReference>
<keyword evidence="7" id="KW-1185">Reference proteome</keyword>
<dbReference type="InterPro" id="IPR037802">
    <property type="entry name" value="SGF29"/>
</dbReference>
<dbReference type="EMBL" id="LN736362">
    <property type="protein sequence ID" value="CEP61732.1"/>
    <property type="molecule type" value="Genomic_DNA"/>
</dbReference>
<protein>
    <submittedName>
        <fullName evidence="6">LALA0S03e09626g1_1</fullName>
    </submittedName>
</protein>
<name>A0A0C7N8H8_9SACH</name>
<dbReference type="PANTHER" id="PTHR21539">
    <property type="entry name" value="SAGA-ASSOCIATED FACTOR 29"/>
    <property type="match status" value="1"/>
</dbReference>
<dbReference type="GO" id="GO:0140671">
    <property type="term" value="C:ADA complex"/>
    <property type="evidence" value="ECO:0007669"/>
    <property type="project" value="EnsemblFungi"/>
</dbReference>
<dbReference type="RefSeq" id="XP_022627964.1">
    <property type="nucleotide sequence ID" value="XM_022773495.1"/>
</dbReference>
<gene>
    <name evidence="6" type="ORF">LALA0_S03e09626g</name>
</gene>
<proteinExistence type="predicted"/>
<dbReference type="CDD" id="cd20394">
    <property type="entry name" value="Tudor_SGF29_rpt2"/>
    <property type="match status" value="1"/>
</dbReference>
<comment type="subcellular location">
    <subcellularLocation>
        <location evidence="1">Nucleus</location>
    </subcellularLocation>
</comment>
<dbReference type="InterPro" id="IPR010750">
    <property type="entry name" value="SGF29_tudor-like_dom"/>
</dbReference>
<evidence type="ECO:0000256" key="3">
    <source>
        <dbReference type="ARBA" id="ARBA00023163"/>
    </source>
</evidence>
<dbReference type="PANTHER" id="PTHR21539:SF0">
    <property type="entry name" value="SAGA-ASSOCIATED FACTOR 29"/>
    <property type="match status" value="1"/>
</dbReference>
<dbReference type="GO" id="GO:0005634">
    <property type="term" value="C:nucleus"/>
    <property type="evidence" value="ECO:0007669"/>
    <property type="project" value="UniProtKB-SubCell"/>
</dbReference>
<dbReference type="GO" id="GO:0000124">
    <property type="term" value="C:SAGA complex"/>
    <property type="evidence" value="ECO:0007669"/>
    <property type="project" value="EnsemblFungi"/>
</dbReference>
<reference evidence="6 7" key="1">
    <citation type="submission" date="2014-12" db="EMBL/GenBank/DDBJ databases">
        <authorList>
            <person name="Neuveglise Cecile"/>
        </authorList>
    </citation>
    <scope>NUCLEOTIDE SEQUENCE [LARGE SCALE GENOMIC DNA]</scope>
    <source>
        <strain evidence="6 7">CBS 12615</strain>
    </source>
</reference>
<keyword evidence="3" id="KW-0804">Transcription</keyword>
<dbReference type="GO" id="GO:0045944">
    <property type="term" value="P:positive regulation of transcription by RNA polymerase II"/>
    <property type="evidence" value="ECO:0007669"/>
    <property type="project" value="EnsemblFungi"/>
</dbReference>
<evidence type="ECO:0000256" key="2">
    <source>
        <dbReference type="ARBA" id="ARBA00023015"/>
    </source>
</evidence>
<dbReference type="OrthoDB" id="10265994at2759"/>
<dbReference type="GO" id="GO:0072742">
    <property type="term" value="P:SAGA complex localization to transcription regulatory region"/>
    <property type="evidence" value="ECO:0007669"/>
    <property type="project" value="EnsemblFungi"/>
</dbReference>
<dbReference type="STRING" id="1245769.A0A0C7N8H8"/>
<evidence type="ECO:0000259" key="5">
    <source>
        <dbReference type="PROSITE" id="PS51518"/>
    </source>
</evidence>
<organism evidence="6 7">
    <name type="scientific">Lachancea lanzarotensis</name>
    <dbReference type="NCBI Taxonomy" id="1245769"/>
    <lineage>
        <taxon>Eukaryota</taxon>
        <taxon>Fungi</taxon>
        <taxon>Dikarya</taxon>
        <taxon>Ascomycota</taxon>
        <taxon>Saccharomycotina</taxon>
        <taxon>Saccharomycetes</taxon>
        <taxon>Saccharomycetales</taxon>
        <taxon>Saccharomycetaceae</taxon>
        <taxon>Lachancea</taxon>
    </lineage>
</organism>
<dbReference type="Pfam" id="PF07039">
    <property type="entry name" value="SGF29_Tudor"/>
    <property type="match status" value="1"/>
</dbReference>
<dbReference type="AlphaFoldDB" id="A0A0C7N8H8"/>
<evidence type="ECO:0000313" key="6">
    <source>
        <dbReference type="EMBL" id="CEP61732.1"/>
    </source>
</evidence>
<dbReference type="Gene3D" id="2.30.30.140">
    <property type="match status" value="2"/>
</dbReference>
<keyword evidence="4" id="KW-0539">Nucleus</keyword>
<dbReference type="GO" id="GO:0008104">
    <property type="term" value="P:intracellular protein localization"/>
    <property type="evidence" value="ECO:0007669"/>
    <property type="project" value="EnsemblFungi"/>
</dbReference>
<feature type="domain" description="SGF29 C-terminal" evidence="5">
    <location>
        <begin position="108"/>
        <end position="243"/>
    </location>
</feature>
<dbReference type="CDD" id="cd20393">
    <property type="entry name" value="Tudor_SGF29_rpt1"/>
    <property type="match status" value="1"/>
</dbReference>
<dbReference type="PROSITE" id="PS51518">
    <property type="entry name" value="SGF29_C"/>
    <property type="match status" value="1"/>
</dbReference>
<evidence type="ECO:0000256" key="4">
    <source>
        <dbReference type="ARBA" id="ARBA00023242"/>
    </source>
</evidence>
<evidence type="ECO:0000256" key="1">
    <source>
        <dbReference type="ARBA" id="ARBA00004123"/>
    </source>
</evidence>
<dbReference type="GeneID" id="34685168"/>
<dbReference type="HOGENOM" id="CLU_023535_2_0_1"/>
<dbReference type="InterPro" id="IPR047287">
    <property type="entry name" value="Tudor_SGF29_rpt2"/>
</dbReference>
<sequence length="243" mass="27765">MDDQWDAVVSTLQELYKKHEVQSFDDMVNEKRLNFQNLALDQLRSQLDVFSTHSQNVESALGLIRVISSNLGGIIKQWEEEAEKTDERDVVYAESFQGRSFWTSPFNPSEPIVLESEVAYKPKRGGDGEWFQCQVIKISNDGTKFEVRDPEPDELGNPGQIYKCSWKDIILLPAVSAPKYQTPNYPGGTKVLARYPETTTFYPAVVIGHKRDGTCKLRFDGEEEVDKETEVARRLVLPYPARR</sequence>
<dbReference type="GO" id="GO:0140002">
    <property type="term" value="F:histone H3K4me3 reader activity"/>
    <property type="evidence" value="ECO:0007669"/>
    <property type="project" value="EnsemblFungi"/>
</dbReference>
<evidence type="ECO:0000313" key="7">
    <source>
        <dbReference type="Proteomes" id="UP000054304"/>
    </source>
</evidence>